<evidence type="ECO:0000313" key="1">
    <source>
        <dbReference type="EMBL" id="PIS41724.1"/>
    </source>
</evidence>
<dbReference type="SUPFAM" id="SSF111331">
    <property type="entry name" value="NAD kinase/diacylglycerol kinase-like"/>
    <property type="match status" value="1"/>
</dbReference>
<accession>A0A2H0YT98</accession>
<dbReference type="PANTHER" id="PTHR20275">
    <property type="entry name" value="NAD KINASE"/>
    <property type="match status" value="1"/>
</dbReference>
<dbReference type="Gene3D" id="2.60.200.30">
    <property type="entry name" value="Probable inorganic polyphosphate/atp-NAD kinase, domain 2"/>
    <property type="match status" value="1"/>
</dbReference>
<dbReference type="PANTHER" id="PTHR20275:SF0">
    <property type="entry name" value="NAD KINASE"/>
    <property type="match status" value="1"/>
</dbReference>
<proteinExistence type="predicted"/>
<evidence type="ECO:0000313" key="2">
    <source>
        <dbReference type="Proteomes" id="UP000228711"/>
    </source>
</evidence>
<sequence length="79" mass="8288">ISTPTGSTGYSLSANGPLVFPDLSVVLITPISAHTLSSRPLVLPSTTRIEVSLTDDRRGKGTISLDGQEQLPLFPGDLL</sequence>
<protein>
    <submittedName>
        <fullName evidence="1">NAD(+) kinase</fullName>
        <ecNumber evidence="1">2.7.1.23</ecNumber>
    </submittedName>
</protein>
<dbReference type="Pfam" id="PF20143">
    <property type="entry name" value="NAD_kinase_C"/>
    <property type="match status" value="1"/>
</dbReference>
<dbReference type="Proteomes" id="UP000228711">
    <property type="component" value="Unassembled WGS sequence"/>
</dbReference>
<organism evidence="1 2">
    <name type="scientific">Candidatus Kerfeldbacteria bacterium CG08_land_8_20_14_0_20_42_7</name>
    <dbReference type="NCBI Taxonomy" id="2014245"/>
    <lineage>
        <taxon>Bacteria</taxon>
        <taxon>Candidatus Kerfeldiibacteriota</taxon>
    </lineage>
</organism>
<dbReference type="EMBL" id="PEXV01000059">
    <property type="protein sequence ID" value="PIS41724.1"/>
    <property type="molecule type" value="Genomic_DNA"/>
</dbReference>
<keyword evidence="1" id="KW-0418">Kinase</keyword>
<comment type="caution">
    <text evidence="1">The sequence shown here is derived from an EMBL/GenBank/DDBJ whole genome shotgun (WGS) entry which is preliminary data.</text>
</comment>
<keyword evidence="1" id="KW-0808">Transferase</keyword>
<dbReference type="EC" id="2.7.1.23" evidence="1"/>
<dbReference type="GO" id="GO:0006741">
    <property type="term" value="P:NADP+ biosynthetic process"/>
    <property type="evidence" value="ECO:0007669"/>
    <property type="project" value="TreeGrafter"/>
</dbReference>
<dbReference type="InterPro" id="IPR017437">
    <property type="entry name" value="ATP-NAD_kinase_PpnK-typ_C"/>
</dbReference>
<dbReference type="GO" id="GO:0003951">
    <property type="term" value="F:NAD+ kinase activity"/>
    <property type="evidence" value="ECO:0007669"/>
    <property type="project" value="UniProtKB-EC"/>
</dbReference>
<dbReference type="AlphaFoldDB" id="A0A2H0YT98"/>
<gene>
    <name evidence="1" type="primary">ppnK</name>
    <name evidence="1" type="ORF">COT25_01595</name>
</gene>
<dbReference type="InterPro" id="IPR016064">
    <property type="entry name" value="NAD/diacylglycerol_kinase_sf"/>
</dbReference>
<dbReference type="GO" id="GO:0019674">
    <property type="term" value="P:NAD+ metabolic process"/>
    <property type="evidence" value="ECO:0007669"/>
    <property type="project" value="InterPro"/>
</dbReference>
<feature type="non-terminal residue" evidence="1">
    <location>
        <position position="1"/>
    </location>
</feature>
<feature type="non-terminal residue" evidence="1">
    <location>
        <position position="79"/>
    </location>
</feature>
<reference evidence="2" key="1">
    <citation type="submission" date="2017-09" db="EMBL/GenBank/DDBJ databases">
        <title>Depth-based differentiation of microbial function through sediment-hosted aquifers and enrichment of novel symbionts in the deep terrestrial subsurface.</title>
        <authorList>
            <person name="Probst A.J."/>
            <person name="Ladd B."/>
            <person name="Jarett J.K."/>
            <person name="Geller-Mcgrath D.E."/>
            <person name="Sieber C.M.K."/>
            <person name="Emerson J.B."/>
            <person name="Anantharaman K."/>
            <person name="Thomas B.C."/>
            <person name="Malmstrom R."/>
            <person name="Stieglmeier M."/>
            <person name="Klingl A."/>
            <person name="Woyke T."/>
            <person name="Ryan C.M."/>
            <person name="Banfield J.F."/>
        </authorList>
    </citation>
    <scope>NUCLEOTIDE SEQUENCE [LARGE SCALE GENOMIC DNA]</scope>
</reference>
<name>A0A2H0YT98_9BACT</name>